<dbReference type="Proteomes" id="UP000246278">
    <property type="component" value="Unassembled WGS sequence"/>
</dbReference>
<feature type="domain" description="Sodium/calcium exchanger membrane region" evidence="6">
    <location>
        <begin position="6"/>
        <end position="151"/>
    </location>
</feature>
<dbReference type="InterPro" id="IPR004837">
    <property type="entry name" value="NaCa_Exmemb"/>
</dbReference>
<dbReference type="EMBL" id="PDNZ01000007">
    <property type="protein sequence ID" value="PWW81400.1"/>
    <property type="molecule type" value="Genomic_DNA"/>
</dbReference>
<dbReference type="Pfam" id="PF01699">
    <property type="entry name" value="Na_Ca_ex"/>
    <property type="match status" value="2"/>
</dbReference>
<feature type="transmembrane region" description="Helical" evidence="5">
    <location>
        <begin position="38"/>
        <end position="62"/>
    </location>
</feature>
<dbReference type="PANTHER" id="PTHR10846:SF8">
    <property type="entry name" value="INNER MEMBRANE PROTEIN YRBG"/>
    <property type="match status" value="1"/>
</dbReference>
<evidence type="ECO:0000313" key="8">
    <source>
        <dbReference type="Proteomes" id="UP000246278"/>
    </source>
</evidence>
<feature type="transmembrane region" description="Helical" evidence="5">
    <location>
        <begin position="175"/>
        <end position="195"/>
    </location>
</feature>
<feature type="transmembrane region" description="Helical" evidence="5">
    <location>
        <begin position="245"/>
        <end position="266"/>
    </location>
</feature>
<comment type="caution">
    <text evidence="7">The sequence shown here is derived from an EMBL/GenBank/DDBJ whole genome shotgun (WGS) entry which is preliminary data.</text>
</comment>
<dbReference type="AlphaFoldDB" id="A0A317T598"/>
<evidence type="ECO:0000313" key="7">
    <source>
        <dbReference type="EMBL" id="PWW81400.1"/>
    </source>
</evidence>
<feature type="transmembrane region" description="Helical" evidence="5">
    <location>
        <begin position="105"/>
        <end position="124"/>
    </location>
</feature>
<feature type="transmembrane region" description="Helical" evidence="5">
    <location>
        <begin position="303"/>
        <end position="321"/>
    </location>
</feature>
<dbReference type="RefSeq" id="WP_110023895.1">
    <property type="nucleotide sequence ID" value="NZ_PDNZ01000007.1"/>
</dbReference>
<organism evidence="7 8">
    <name type="scientific">Prosthecochloris marina</name>
    <dbReference type="NCBI Taxonomy" id="2017681"/>
    <lineage>
        <taxon>Bacteria</taxon>
        <taxon>Pseudomonadati</taxon>
        <taxon>Chlorobiota</taxon>
        <taxon>Chlorobiia</taxon>
        <taxon>Chlorobiales</taxon>
        <taxon>Chlorobiaceae</taxon>
        <taxon>Prosthecochloris</taxon>
    </lineage>
</organism>
<keyword evidence="3 5" id="KW-1133">Transmembrane helix</keyword>
<dbReference type="GO" id="GO:0008273">
    <property type="term" value="F:calcium, potassium:sodium antiporter activity"/>
    <property type="evidence" value="ECO:0007669"/>
    <property type="project" value="TreeGrafter"/>
</dbReference>
<dbReference type="PANTHER" id="PTHR10846">
    <property type="entry name" value="SODIUM/POTASSIUM/CALCIUM EXCHANGER"/>
    <property type="match status" value="1"/>
</dbReference>
<comment type="subcellular location">
    <subcellularLocation>
        <location evidence="1">Membrane</location>
        <topology evidence="1">Multi-pass membrane protein</topology>
    </subcellularLocation>
</comment>
<sequence>MLLDSFLLILGLTLLLGGGNFLVTGASALARNLGVPPLVIGLTVVAFGTSAPELSINLLGALQGNSGISFGNIIGSNIANIGLILGLTALIRPLTIESVVISREIPMMILVSAITLIAASDMFLRSAQDMFDRSDGLVFLMLFGVFMYYTIGDLMKKRRDSLVEEAEDFAGGKGLRGTVLNIGMFVGGLAGLLGGGKISVDAAVAIAEALAVPQVIIGLTIVAFGTSLPELVTSLVATFQGKADIAVGNVVGSNIFNLLLVNGLCASITPITVPAGGGFADLAMMILLSLFLLPMSITDQKKIVRWEGAVLLGLYLGYNIWRVVG</sequence>
<dbReference type="OrthoDB" id="9794225at2"/>
<reference evidence="8" key="1">
    <citation type="submission" date="2017-10" db="EMBL/GenBank/DDBJ databases">
        <authorList>
            <person name="Gaisin V.A."/>
            <person name="Rysina M.S."/>
            <person name="Grouzdev D.S."/>
        </authorList>
    </citation>
    <scope>NUCLEOTIDE SEQUENCE [LARGE SCALE GENOMIC DNA]</scope>
    <source>
        <strain evidence="8">V1</strain>
    </source>
</reference>
<name>A0A317T598_9CHLB</name>
<proteinExistence type="predicted"/>
<accession>A0A317T598</accession>
<keyword evidence="4 5" id="KW-0472">Membrane</keyword>
<dbReference type="InterPro" id="IPR004481">
    <property type="entry name" value="K/Na/Ca-exchanger"/>
</dbReference>
<feature type="transmembrane region" description="Helical" evidence="5">
    <location>
        <begin position="74"/>
        <end position="93"/>
    </location>
</feature>
<evidence type="ECO:0000256" key="2">
    <source>
        <dbReference type="ARBA" id="ARBA00022692"/>
    </source>
</evidence>
<evidence type="ECO:0000256" key="4">
    <source>
        <dbReference type="ARBA" id="ARBA00023136"/>
    </source>
</evidence>
<evidence type="ECO:0000256" key="5">
    <source>
        <dbReference type="SAM" id="Phobius"/>
    </source>
</evidence>
<evidence type="ECO:0000256" key="3">
    <source>
        <dbReference type="ARBA" id="ARBA00022989"/>
    </source>
</evidence>
<dbReference type="Gene3D" id="6.10.280.80">
    <property type="entry name" value="NCX, peripheral helical region"/>
    <property type="match status" value="1"/>
</dbReference>
<gene>
    <name evidence="7" type="ORF">CR164_10210</name>
</gene>
<evidence type="ECO:0000256" key="1">
    <source>
        <dbReference type="ARBA" id="ARBA00004141"/>
    </source>
</evidence>
<keyword evidence="2 5" id="KW-0812">Transmembrane</keyword>
<protein>
    <submittedName>
        <fullName evidence="7">Conjugal transfer protein TraR</fullName>
    </submittedName>
</protein>
<dbReference type="GO" id="GO:0006874">
    <property type="term" value="P:intracellular calcium ion homeostasis"/>
    <property type="evidence" value="ECO:0007669"/>
    <property type="project" value="TreeGrafter"/>
</dbReference>
<evidence type="ECO:0000259" key="6">
    <source>
        <dbReference type="Pfam" id="PF01699"/>
    </source>
</evidence>
<dbReference type="GO" id="GO:0005886">
    <property type="term" value="C:plasma membrane"/>
    <property type="evidence" value="ECO:0007669"/>
    <property type="project" value="TreeGrafter"/>
</dbReference>
<dbReference type="NCBIfam" id="TIGR00367">
    <property type="entry name" value="calcium/sodium antiporter"/>
    <property type="match status" value="1"/>
</dbReference>
<feature type="transmembrane region" description="Helical" evidence="5">
    <location>
        <begin position="136"/>
        <end position="155"/>
    </location>
</feature>
<dbReference type="GO" id="GO:0005262">
    <property type="term" value="F:calcium channel activity"/>
    <property type="evidence" value="ECO:0007669"/>
    <property type="project" value="TreeGrafter"/>
</dbReference>
<keyword evidence="8" id="KW-1185">Reference proteome</keyword>
<dbReference type="InterPro" id="IPR044880">
    <property type="entry name" value="NCX_ion-bd_dom_sf"/>
</dbReference>
<feature type="transmembrane region" description="Helical" evidence="5">
    <location>
        <begin position="278"/>
        <end position="297"/>
    </location>
</feature>
<feature type="transmembrane region" description="Helical" evidence="5">
    <location>
        <begin position="202"/>
        <end position="225"/>
    </location>
</feature>
<dbReference type="Gene3D" id="1.20.1420.30">
    <property type="entry name" value="NCX, central ion-binding region"/>
    <property type="match status" value="2"/>
</dbReference>
<feature type="domain" description="Sodium/calcium exchanger membrane region" evidence="6">
    <location>
        <begin position="182"/>
        <end position="322"/>
    </location>
</feature>